<dbReference type="EMBL" id="JAIWYP010000001">
    <property type="protein sequence ID" value="KAH3885180.1"/>
    <property type="molecule type" value="Genomic_DNA"/>
</dbReference>
<accession>A0A9D4RZT9</accession>
<sequence length="77" mass="8247">MEDLGDIIVNVLCCCGKTVTKGNTNQGTKYKKVRKDVKFTKIARKAGSMAIEATTCIVSKLAEGSADVSDDYEILAS</sequence>
<reference evidence="1" key="2">
    <citation type="submission" date="2020-11" db="EMBL/GenBank/DDBJ databases">
        <authorList>
            <person name="McCartney M.A."/>
            <person name="Auch B."/>
            <person name="Kono T."/>
            <person name="Mallez S."/>
            <person name="Becker A."/>
            <person name="Gohl D.M."/>
            <person name="Silverstein K.A.T."/>
            <person name="Koren S."/>
            <person name="Bechman K.B."/>
            <person name="Herman A."/>
            <person name="Abrahante J.E."/>
            <person name="Garbe J."/>
        </authorList>
    </citation>
    <scope>NUCLEOTIDE SEQUENCE</scope>
    <source>
        <strain evidence="1">Duluth1</strain>
        <tissue evidence="1">Whole animal</tissue>
    </source>
</reference>
<comment type="caution">
    <text evidence="1">The sequence shown here is derived from an EMBL/GenBank/DDBJ whole genome shotgun (WGS) entry which is preliminary data.</text>
</comment>
<protein>
    <submittedName>
        <fullName evidence="1">Uncharacterized protein</fullName>
    </submittedName>
</protein>
<dbReference type="Proteomes" id="UP000828390">
    <property type="component" value="Unassembled WGS sequence"/>
</dbReference>
<reference evidence="1" key="1">
    <citation type="journal article" date="2019" name="bioRxiv">
        <title>The Genome of the Zebra Mussel, Dreissena polymorpha: A Resource for Invasive Species Research.</title>
        <authorList>
            <person name="McCartney M.A."/>
            <person name="Auch B."/>
            <person name="Kono T."/>
            <person name="Mallez S."/>
            <person name="Zhang Y."/>
            <person name="Obille A."/>
            <person name="Becker A."/>
            <person name="Abrahante J.E."/>
            <person name="Garbe J."/>
            <person name="Badalamenti J.P."/>
            <person name="Herman A."/>
            <person name="Mangelson H."/>
            <person name="Liachko I."/>
            <person name="Sullivan S."/>
            <person name="Sone E.D."/>
            <person name="Koren S."/>
            <person name="Silverstein K.A.T."/>
            <person name="Beckman K.B."/>
            <person name="Gohl D.M."/>
        </authorList>
    </citation>
    <scope>NUCLEOTIDE SEQUENCE</scope>
    <source>
        <strain evidence="1">Duluth1</strain>
        <tissue evidence="1">Whole animal</tissue>
    </source>
</reference>
<gene>
    <name evidence="1" type="ORF">DPMN_009171</name>
</gene>
<evidence type="ECO:0000313" key="1">
    <source>
        <dbReference type="EMBL" id="KAH3885180.1"/>
    </source>
</evidence>
<keyword evidence="2" id="KW-1185">Reference proteome</keyword>
<evidence type="ECO:0000313" key="2">
    <source>
        <dbReference type="Proteomes" id="UP000828390"/>
    </source>
</evidence>
<dbReference type="AlphaFoldDB" id="A0A9D4RZT9"/>
<proteinExistence type="predicted"/>
<organism evidence="1 2">
    <name type="scientific">Dreissena polymorpha</name>
    <name type="common">Zebra mussel</name>
    <name type="synonym">Mytilus polymorpha</name>
    <dbReference type="NCBI Taxonomy" id="45954"/>
    <lineage>
        <taxon>Eukaryota</taxon>
        <taxon>Metazoa</taxon>
        <taxon>Spiralia</taxon>
        <taxon>Lophotrochozoa</taxon>
        <taxon>Mollusca</taxon>
        <taxon>Bivalvia</taxon>
        <taxon>Autobranchia</taxon>
        <taxon>Heteroconchia</taxon>
        <taxon>Euheterodonta</taxon>
        <taxon>Imparidentia</taxon>
        <taxon>Neoheterodontei</taxon>
        <taxon>Myida</taxon>
        <taxon>Dreissenoidea</taxon>
        <taxon>Dreissenidae</taxon>
        <taxon>Dreissena</taxon>
    </lineage>
</organism>
<name>A0A9D4RZT9_DREPO</name>